<organism evidence="4 5">
    <name type="scientific">Phaeoacremonium minimum (strain UCR-PA7)</name>
    <name type="common">Esca disease fungus</name>
    <name type="synonym">Togninia minima</name>
    <dbReference type="NCBI Taxonomy" id="1286976"/>
    <lineage>
        <taxon>Eukaryota</taxon>
        <taxon>Fungi</taxon>
        <taxon>Dikarya</taxon>
        <taxon>Ascomycota</taxon>
        <taxon>Pezizomycotina</taxon>
        <taxon>Sordariomycetes</taxon>
        <taxon>Sordariomycetidae</taxon>
        <taxon>Togniniales</taxon>
        <taxon>Togniniaceae</taxon>
        <taxon>Phaeoacremonium</taxon>
    </lineage>
</organism>
<dbReference type="InterPro" id="IPR031658">
    <property type="entry name" value="Cyclin_C_2"/>
</dbReference>
<dbReference type="HOGENOM" id="CLU_022620_4_1_1"/>
<sequence>MATEDARYRQTSQFRLWSFSPSQLADLRTKTNTLAKASISERLSSSSSSSSSAGASGANTPIPPSMAPSDQNTTTSERSQPSPLPEFLTPAEETQLLAFYTVELLRAAAFIQLPTDIRATAAAFLRRFYVTNSIMTYPPTELLKTCLFFGSKAEGVYKSLKKWVDFVLSLLLAEQTIAGALLAESFPNTTGEEILAAEFLLCQGIRFAFDVRHPYRALEGAVMELKQLEDVEEKRVNAAHVRAREILKFSPLVTDAYFHYTPSQIMLAALSLADRGLVERLLQETFHHPPPPTTDSGASTPAQTGSTRGSSVVDRENQLRGADMRNKVMGIVESCREMLATEPPERMTEFWGTVSHSPFPESNNIIKPLLRKLKKCRDPDRWDLVALQKARRETAATKENGAKKTSKEEDGVVFDSSDGRDAKRRKVSAEDPFGGPL</sequence>
<evidence type="ECO:0000313" key="4">
    <source>
        <dbReference type="EMBL" id="EOO04028.1"/>
    </source>
</evidence>
<dbReference type="Pfam" id="PF16899">
    <property type="entry name" value="Cyclin_C_2"/>
    <property type="match status" value="1"/>
</dbReference>
<feature type="compositionally biased region" description="Polar residues" evidence="2">
    <location>
        <begin position="294"/>
        <end position="310"/>
    </location>
</feature>
<dbReference type="GeneID" id="19324670"/>
<feature type="region of interest" description="Disordered" evidence="2">
    <location>
        <begin position="38"/>
        <end position="86"/>
    </location>
</feature>
<reference evidence="5" key="1">
    <citation type="journal article" date="2013" name="Genome Announc.">
        <title>Draft genome sequence of the ascomycete Phaeoacremonium aleophilum strain UCR-PA7, a causal agent of the esca disease complex in grapevines.</title>
        <authorList>
            <person name="Blanco-Ulate B."/>
            <person name="Rolshausen P."/>
            <person name="Cantu D."/>
        </authorList>
    </citation>
    <scope>NUCLEOTIDE SEQUENCE [LARGE SCALE GENOMIC DNA]</scope>
    <source>
        <strain evidence="5">UCR-PA7</strain>
    </source>
</reference>
<feature type="compositionally biased region" description="Polar residues" evidence="2">
    <location>
        <begin position="68"/>
        <end position="81"/>
    </location>
</feature>
<feature type="compositionally biased region" description="Basic and acidic residues" evidence="2">
    <location>
        <begin position="313"/>
        <end position="325"/>
    </location>
</feature>
<dbReference type="OrthoDB" id="340962at2759"/>
<protein>
    <submittedName>
        <fullName evidence="4">Putative cyclin ccl1 protein</fullName>
    </submittedName>
</protein>
<dbReference type="EMBL" id="KB932806">
    <property type="protein sequence ID" value="EOO04028.1"/>
    <property type="molecule type" value="Genomic_DNA"/>
</dbReference>
<dbReference type="InterPro" id="IPR043198">
    <property type="entry name" value="Cyclin/Ssn8"/>
</dbReference>
<dbReference type="GO" id="GO:0006357">
    <property type="term" value="P:regulation of transcription by RNA polymerase II"/>
    <property type="evidence" value="ECO:0007669"/>
    <property type="project" value="InterPro"/>
</dbReference>
<dbReference type="eggNOG" id="KOG2496">
    <property type="taxonomic scope" value="Eukaryota"/>
</dbReference>
<evidence type="ECO:0000256" key="2">
    <source>
        <dbReference type="SAM" id="MobiDB-lite"/>
    </source>
</evidence>
<feature type="domain" description="Cyclin C-terminal" evidence="3">
    <location>
        <begin position="213"/>
        <end position="339"/>
    </location>
</feature>
<gene>
    <name evidence="4" type="ORF">UCRPA7_424</name>
</gene>
<dbReference type="CDD" id="cd20524">
    <property type="entry name" value="CYCLIN_CCNH_rpt1"/>
    <property type="match status" value="1"/>
</dbReference>
<dbReference type="AlphaFoldDB" id="R8BXE9"/>
<feature type="compositionally biased region" description="Basic and acidic residues" evidence="2">
    <location>
        <begin position="390"/>
        <end position="410"/>
    </location>
</feature>
<accession>R8BXE9</accession>
<evidence type="ECO:0000256" key="1">
    <source>
        <dbReference type="ARBA" id="ARBA00023127"/>
    </source>
</evidence>
<dbReference type="PANTHER" id="PTHR10026">
    <property type="entry name" value="CYCLIN"/>
    <property type="match status" value="1"/>
</dbReference>
<dbReference type="GO" id="GO:0016538">
    <property type="term" value="F:cyclin-dependent protein serine/threonine kinase regulator activity"/>
    <property type="evidence" value="ECO:0007669"/>
    <property type="project" value="InterPro"/>
</dbReference>
<feature type="region of interest" description="Disordered" evidence="2">
    <location>
        <begin position="285"/>
        <end position="325"/>
    </location>
</feature>
<evidence type="ECO:0000313" key="5">
    <source>
        <dbReference type="Proteomes" id="UP000014074"/>
    </source>
</evidence>
<keyword evidence="1" id="KW-0195">Cyclin</keyword>
<dbReference type="RefSeq" id="XP_007911211.1">
    <property type="nucleotide sequence ID" value="XM_007913020.1"/>
</dbReference>
<keyword evidence="5" id="KW-1185">Reference proteome</keyword>
<feature type="region of interest" description="Disordered" evidence="2">
    <location>
        <begin position="390"/>
        <end position="437"/>
    </location>
</feature>
<evidence type="ECO:0000259" key="3">
    <source>
        <dbReference type="Pfam" id="PF16899"/>
    </source>
</evidence>
<dbReference type="SUPFAM" id="SSF47954">
    <property type="entry name" value="Cyclin-like"/>
    <property type="match status" value="2"/>
</dbReference>
<dbReference type="CDD" id="cd20525">
    <property type="entry name" value="CYCLIN_CCNH_rpt2"/>
    <property type="match status" value="1"/>
</dbReference>
<proteinExistence type="predicted"/>
<name>R8BXE9_PHAM7</name>
<dbReference type="InterPro" id="IPR036915">
    <property type="entry name" value="Cyclin-like_sf"/>
</dbReference>
<dbReference type="Proteomes" id="UP000014074">
    <property type="component" value="Unassembled WGS sequence"/>
</dbReference>
<dbReference type="KEGG" id="tmn:UCRPA7_424"/>
<dbReference type="Gene3D" id="1.10.472.10">
    <property type="entry name" value="Cyclin-like"/>
    <property type="match status" value="2"/>
</dbReference>
<feature type="compositionally biased region" description="Low complexity" evidence="2">
    <location>
        <begin position="44"/>
        <end position="58"/>
    </location>
</feature>